<accession>A0A1C3VDT8</accession>
<dbReference type="Proteomes" id="UP000199205">
    <property type="component" value="Unassembled WGS sequence"/>
</dbReference>
<sequence>MHRLYYSPGACSLAVHPMSRNSAPRFGIKYADPEYLAINPKGRVPALTNVPDNRCGASDLLTELPAILSSASLFGRSLNLS</sequence>
<dbReference type="AlphaFoldDB" id="A0A1C3VDT8"/>
<organism evidence="1 2">
    <name type="scientific">Rhizobium lusitanum</name>
    <dbReference type="NCBI Taxonomy" id="293958"/>
    <lineage>
        <taxon>Bacteria</taxon>
        <taxon>Pseudomonadati</taxon>
        <taxon>Pseudomonadota</taxon>
        <taxon>Alphaproteobacteria</taxon>
        <taxon>Hyphomicrobiales</taxon>
        <taxon>Rhizobiaceae</taxon>
        <taxon>Rhizobium/Agrobacterium group</taxon>
        <taxon>Rhizobium</taxon>
    </lineage>
</organism>
<name>A0A1C3VDT8_9HYPH</name>
<gene>
    <name evidence="1" type="ORF">GA0061101_10567</name>
</gene>
<dbReference type="EMBL" id="FMAF01000005">
    <property type="protein sequence ID" value="SCB25849.1"/>
    <property type="molecule type" value="Genomic_DNA"/>
</dbReference>
<reference evidence="1 2" key="1">
    <citation type="submission" date="2016-08" db="EMBL/GenBank/DDBJ databases">
        <authorList>
            <person name="Seilhamer J.J."/>
        </authorList>
    </citation>
    <scope>NUCLEOTIDE SEQUENCE [LARGE SCALE GENOMIC DNA]</scope>
    <source>
        <strain evidence="1 2">P1-7</strain>
    </source>
</reference>
<protein>
    <submittedName>
        <fullName evidence="1">Glutathione S-transferase</fullName>
    </submittedName>
</protein>
<evidence type="ECO:0000313" key="2">
    <source>
        <dbReference type="Proteomes" id="UP000199205"/>
    </source>
</evidence>
<dbReference type="Gene3D" id="3.40.30.10">
    <property type="entry name" value="Glutaredoxin"/>
    <property type="match status" value="1"/>
</dbReference>
<keyword evidence="1" id="KW-0808">Transferase</keyword>
<evidence type="ECO:0000313" key="1">
    <source>
        <dbReference type="EMBL" id="SCB25849.1"/>
    </source>
</evidence>
<dbReference type="GO" id="GO:0016740">
    <property type="term" value="F:transferase activity"/>
    <property type="evidence" value="ECO:0007669"/>
    <property type="project" value="UniProtKB-KW"/>
</dbReference>
<proteinExistence type="predicted"/>